<sequence length="181" mass="19674">MTSSGNIIDTGDSTVHFTKLKASQMAEVRSVLKKRPKAKFSVGLSPEAQEAMQQVQEDCKIQEAAKRGKRGSKGSVLFSDFVHICHDGPSHTPRRRPSFADVYSPARLGESGRGTPIDPDLRGHRGSTSGAEPSSPRRCHGRRRSSVTRWVSERPPSVSRGVSEADEVDQVLSANLAPEIV</sequence>
<dbReference type="OrthoDB" id="6130613at2759"/>
<accession>A0A3S1BMG0</accession>
<name>A0A3S1BMG0_ELYCH</name>
<reference evidence="2 3" key="1">
    <citation type="submission" date="2019-01" db="EMBL/GenBank/DDBJ databases">
        <title>A draft genome assembly of the solar-powered sea slug Elysia chlorotica.</title>
        <authorList>
            <person name="Cai H."/>
            <person name="Li Q."/>
            <person name="Fang X."/>
            <person name="Li J."/>
            <person name="Curtis N.E."/>
            <person name="Altenburger A."/>
            <person name="Shibata T."/>
            <person name="Feng M."/>
            <person name="Maeda T."/>
            <person name="Schwartz J.A."/>
            <person name="Shigenobu S."/>
            <person name="Lundholm N."/>
            <person name="Nishiyama T."/>
            <person name="Yang H."/>
            <person name="Hasebe M."/>
            <person name="Li S."/>
            <person name="Pierce S.K."/>
            <person name="Wang J."/>
        </authorList>
    </citation>
    <scope>NUCLEOTIDE SEQUENCE [LARGE SCALE GENOMIC DNA]</scope>
    <source>
        <strain evidence="2">EC2010</strain>
        <tissue evidence="2">Whole organism of an adult</tissue>
    </source>
</reference>
<evidence type="ECO:0000256" key="1">
    <source>
        <dbReference type="SAM" id="MobiDB-lite"/>
    </source>
</evidence>
<evidence type="ECO:0000313" key="2">
    <source>
        <dbReference type="EMBL" id="RUS84216.1"/>
    </source>
</evidence>
<feature type="compositionally biased region" description="Basic residues" evidence="1">
    <location>
        <begin position="137"/>
        <end position="146"/>
    </location>
</feature>
<comment type="caution">
    <text evidence="2">The sequence shown here is derived from an EMBL/GenBank/DDBJ whole genome shotgun (WGS) entry which is preliminary data.</text>
</comment>
<gene>
    <name evidence="2" type="ORF">EGW08_008020</name>
</gene>
<evidence type="ECO:0000313" key="3">
    <source>
        <dbReference type="Proteomes" id="UP000271974"/>
    </source>
</evidence>
<dbReference type="Proteomes" id="UP000271974">
    <property type="component" value="Unassembled WGS sequence"/>
</dbReference>
<protein>
    <submittedName>
        <fullName evidence="2">Uncharacterized protein</fullName>
    </submittedName>
</protein>
<dbReference type="AlphaFoldDB" id="A0A3S1BMG0"/>
<organism evidence="2 3">
    <name type="scientific">Elysia chlorotica</name>
    <name type="common">Eastern emerald elysia</name>
    <name type="synonym">Sea slug</name>
    <dbReference type="NCBI Taxonomy" id="188477"/>
    <lineage>
        <taxon>Eukaryota</taxon>
        <taxon>Metazoa</taxon>
        <taxon>Spiralia</taxon>
        <taxon>Lophotrochozoa</taxon>
        <taxon>Mollusca</taxon>
        <taxon>Gastropoda</taxon>
        <taxon>Heterobranchia</taxon>
        <taxon>Euthyneura</taxon>
        <taxon>Panpulmonata</taxon>
        <taxon>Sacoglossa</taxon>
        <taxon>Placobranchoidea</taxon>
        <taxon>Plakobranchidae</taxon>
        <taxon>Elysia</taxon>
    </lineage>
</organism>
<keyword evidence="3" id="KW-1185">Reference proteome</keyword>
<proteinExistence type="predicted"/>
<feature type="region of interest" description="Disordered" evidence="1">
    <location>
        <begin position="87"/>
        <end position="166"/>
    </location>
</feature>
<dbReference type="EMBL" id="RQTK01000213">
    <property type="protein sequence ID" value="RUS84216.1"/>
    <property type="molecule type" value="Genomic_DNA"/>
</dbReference>